<dbReference type="PRINTS" id="PR00107">
    <property type="entry name" value="PHOSPHOCPHPR"/>
</dbReference>
<keyword evidence="7" id="KW-1185">Reference proteome</keyword>
<keyword evidence="3" id="KW-0963">Cytoplasm</keyword>
<evidence type="ECO:0000259" key="5">
    <source>
        <dbReference type="PROSITE" id="PS51350"/>
    </source>
</evidence>
<feature type="domain" description="HPr" evidence="5">
    <location>
        <begin position="12"/>
        <end position="99"/>
    </location>
</feature>
<evidence type="ECO:0000256" key="2">
    <source>
        <dbReference type="ARBA" id="ARBA00010736"/>
    </source>
</evidence>
<dbReference type="InterPro" id="IPR035895">
    <property type="entry name" value="HPr-like_sf"/>
</dbReference>
<evidence type="ECO:0000313" key="6">
    <source>
        <dbReference type="EMBL" id="VGO17132.1"/>
    </source>
</evidence>
<keyword evidence="4" id="KW-0598">Phosphotransferase system</keyword>
<dbReference type="PANTHER" id="PTHR33705:SF2">
    <property type="entry name" value="PHOSPHOCARRIER PROTEIN NPR"/>
    <property type="match status" value="1"/>
</dbReference>
<organism evidence="6 7">
    <name type="scientific">Pontiella desulfatans</name>
    <dbReference type="NCBI Taxonomy" id="2750659"/>
    <lineage>
        <taxon>Bacteria</taxon>
        <taxon>Pseudomonadati</taxon>
        <taxon>Kiritimatiellota</taxon>
        <taxon>Kiritimatiellia</taxon>
        <taxon>Kiritimatiellales</taxon>
        <taxon>Pontiellaceae</taxon>
        <taxon>Pontiella</taxon>
    </lineage>
</organism>
<reference evidence="6 7" key="1">
    <citation type="submission" date="2019-04" db="EMBL/GenBank/DDBJ databases">
        <authorList>
            <person name="Van Vliet M D."/>
        </authorList>
    </citation>
    <scope>NUCLEOTIDE SEQUENCE [LARGE SCALE GENOMIC DNA]</scope>
    <source>
        <strain evidence="6 7">F1</strain>
    </source>
</reference>
<dbReference type="Gene3D" id="3.30.1340.10">
    <property type="entry name" value="HPr-like"/>
    <property type="match status" value="1"/>
</dbReference>
<evidence type="ECO:0000313" key="7">
    <source>
        <dbReference type="Proteomes" id="UP000366872"/>
    </source>
</evidence>
<evidence type="ECO:0000256" key="1">
    <source>
        <dbReference type="ARBA" id="ARBA00004496"/>
    </source>
</evidence>
<evidence type="ECO:0000256" key="3">
    <source>
        <dbReference type="ARBA" id="ARBA00022490"/>
    </source>
</evidence>
<comment type="similarity">
    <text evidence="2">Belongs to the HPr family.</text>
</comment>
<sequence length="109" mass="11965">MYLREKEGTLDTHSQIVRINSRFGLHMRPAAEISKVASNFDAIVVFYKGVRIAHAHSVVEMLMLGAFHGDELKMTSVGSDAKEALKAIADLLADYSDDQSPQDIDSEAA</sequence>
<accession>A0A6C2UAI5</accession>
<comment type="subcellular location">
    <subcellularLocation>
        <location evidence="1">Cytoplasm</location>
    </subcellularLocation>
</comment>
<dbReference type="GO" id="GO:0009401">
    <property type="term" value="P:phosphoenolpyruvate-dependent sugar phosphotransferase system"/>
    <property type="evidence" value="ECO:0007669"/>
    <property type="project" value="UniProtKB-KW"/>
</dbReference>
<proteinExistence type="inferred from homology"/>
<dbReference type="Pfam" id="PF00381">
    <property type="entry name" value="PTS-HPr"/>
    <property type="match status" value="1"/>
</dbReference>
<dbReference type="AlphaFoldDB" id="A0A6C2UAI5"/>
<dbReference type="InterPro" id="IPR000032">
    <property type="entry name" value="HPr-like"/>
</dbReference>
<dbReference type="PROSITE" id="PS51350">
    <property type="entry name" value="PTS_HPR_DOM"/>
    <property type="match status" value="1"/>
</dbReference>
<gene>
    <name evidence="6" type="primary">ptsO</name>
    <name evidence="6" type="ORF">PDESU_05727</name>
</gene>
<dbReference type="CDD" id="cd00367">
    <property type="entry name" value="PTS-HPr_like"/>
    <property type="match status" value="1"/>
</dbReference>
<dbReference type="PANTHER" id="PTHR33705">
    <property type="entry name" value="PHOSPHOCARRIER PROTEIN HPR"/>
    <property type="match status" value="1"/>
</dbReference>
<dbReference type="NCBIfam" id="TIGR01003">
    <property type="entry name" value="PTS_HPr_family"/>
    <property type="match status" value="1"/>
</dbReference>
<dbReference type="Proteomes" id="UP000366872">
    <property type="component" value="Unassembled WGS sequence"/>
</dbReference>
<protein>
    <submittedName>
        <fullName evidence="6">Phosphocarrier protein NPr</fullName>
    </submittedName>
</protein>
<dbReference type="SUPFAM" id="SSF55594">
    <property type="entry name" value="HPr-like"/>
    <property type="match status" value="1"/>
</dbReference>
<dbReference type="GO" id="GO:0005737">
    <property type="term" value="C:cytoplasm"/>
    <property type="evidence" value="ECO:0007669"/>
    <property type="project" value="UniProtKB-SubCell"/>
</dbReference>
<name>A0A6C2UAI5_PONDE</name>
<evidence type="ECO:0000256" key="4">
    <source>
        <dbReference type="ARBA" id="ARBA00022683"/>
    </source>
</evidence>
<dbReference type="EMBL" id="CAAHFG010000004">
    <property type="protein sequence ID" value="VGO17132.1"/>
    <property type="molecule type" value="Genomic_DNA"/>
</dbReference>
<dbReference type="InterPro" id="IPR050399">
    <property type="entry name" value="HPr"/>
</dbReference>